<feature type="compositionally biased region" description="Pro residues" evidence="1">
    <location>
        <begin position="13"/>
        <end position="23"/>
    </location>
</feature>
<organism evidence="2 3">
    <name type="scientific">Arabis alpina</name>
    <name type="common">Alpine rock-cress</name>
    <dbReference type="NCBI Taxonomy" id="50452"/>
    <lineage>
        <taxon>Eukaryota</taxon>
        <taxon>Viridiplantae</taxon>
        <taxon>Streptophyta</taxon>
        <taxon>Embryophyta</taxon>
        <taxon>Tracheophyta</taxon>
        <taxon>Spermatophyta</taxon>
        <taxon>Magnoliopsida</taxon>
        <taxon>eudicotyledons</taxon>
        <taxon>Gunneridae</taxon>
        <taxon>Pentapetalae</taxon>
        <taxon>rosids</taxon>
        <taxon>malvids</taxon>
        <taxon>Brassicales</taxon>
        <taxon>Brassicaceae</taxon>
        <taxon>Arabideae</taxon>
        <taxon>Arabis</taxon>
    </lineage>
</organism>
<gene>
    <name evidence="2" type="ordered locus">AALP_Aa3g310000</name>
</gene>
<evidence type="ECO:0000256" key="1">
    <source>
        <dbReference type="SAM" id="MobiDB-lite"/>
    </source>
</evidence>
<dbReference type="EMBL" id="CM002871">
    <property type="protein sequence ID" value="KFK39946.1"/>
    <property type="molecule type" value="Genomic_DNA"/>
</dbReference>
<dbReference type="Proteomes" id="UP000029120">
    <property type="component" value="Chromosome 3"/>
</dbReference>
<sequence length="182" mass="20428">MWSTRAPQSPMLLDPPDPPPDPPDSSLEETQPSPPLLTNSRLYHSNELPHLLHHRSKQEAFGLAKPCSCPHLHHRHQKAFGLTKQCLSPLGNVSLDLLDVVSLEGLSHVLNLVTNDLIHVSRSVKTVVTPIDLVRVVTMFNTHDWQIEKECKTMMCGSMVTRFADKAALSYEVQDYIRSHSV</sequence>
<dbReference type="Gramene" id="KFK39946">
    <property type="protein sequence ID" value="KFK39946"/>
    <property type="gene ID" value="AALP_AA3G310000"/>
</dbReference>
<name>A0A087HCU4_ARAAL</name>
<proteinExistence type="predicted"/>
<protein>
    <submittedName>
        <fullName evidence="2">Uncharacterized protein</fullName>
    </submittedName>
</protein>
<evidence type="ECO:0000313" key="3">
    <source>
        <dbReference type="Proteomes" id="UP000029120"/>
    </source>
</evidence>
<feature type="region of interest" description="Disordered" evidence="1">
    <location>
        <begin position="1"/>
        <end position="34"/>
    </location>
</feature>
<dbReference type="AlphaFoldDB" id="A0A087HCU4"/>
<keyword evidence="3" id="KW-1185">Reference proteome</keyword>
<accession>A0A087HCU4</accession>
<reference evidence="3" key="1">
    <citation type="journal article" date="2015" name="Nat. Plants">
        <title>Genome expansion of Arabis alpina linked with retrotransposition and reduced symmetric DNA methylation.</title>
        <authorList>
            <person name="Willing E.M."/>
            <person name="Rawat V."/>
            <person name="Mandakova T."/>
            <person name="Maumus F."/>
            <person name="James G.V."/>
            <person name="Nordstroem K.J."/>
            <person name="Becker C."/>
            <person name="Warthmann N."/>
            <person name="Chica C."/>
            <person name="Szarzynska B."/>
            <person name="Zytnicki M."/>
            <person name="Albani M.C."/>
            <person name="Kiefer C."/>
            <person name="Bergonzi S."/>
            <person name="Castaings L."/>
            <person name="Mateos J.L."/>
            <person name="Berns M.C."/>
            <person name="Bujdoso N."/>
            <person name="Piofczyk T."/>
            <person name="de Lorenzo L."/>
            <person name="Barrero-Sicilia C."/>
            <person name="Mateos I."/>
            <person name="Piednoel M."/>
            <person name="Hagmann J."/>
            <person name="Chen-Min-Tao R."/>
            <person name="Iglesias-Fernandez R."/>
            <person name="Schuster S.C."/>
            <person name="Alonso-Blanco C."/>
            <person name="Roudier F."/>
            <person name="Carbonero P."/>
            <person name="Paz-Ares J."/>
            <person name="Davis S.J."/>
            <person name="Pecinka A."/>
            <person name="Quesneville H."/>
            <person name="Colot V."/>
            <person name="Lysak M.A."/>
            <person name="Weigel D."/>
            <person name="Coupland G."/>
            <person name="Schneeberger K."/>
        </authorList>
    </citation>
    <scope>NUCLEOTIDE SEQUENCE [LARGE SCALE GENOMIC DNA]</scope>
    <source>
        <strain evidence="3">cv. Pajares</strain>
    </source>
</reference>
<evidence type="ECO:0000313" key="2">
    <source>
        <dbReference type="EMBL" id="KFK39946.1"/>
    </source>
</evidence>